<evidence type="ECO:0000313" key="3">
    <source>
        <dbReference type="Proteomes" id="UP000663879"/>
    </source>
</evidence>
<sequence>MLQTFLSPKVSKKVEESVLLLDKLIKESPILSEKTEKTLSAYIYLQNNLDNQTCNEENNELDHGSQNKISNDDEQEDENYKTIKKSSPFYKHFSKLKDDLLINMLTNGTIEKFFAPRKKLVSKCKEPAFYVNKTIKDAFGQSLRSQKYFDNANGSSSGSECSNDTNSEDKHLVVDKWGKKRSKKNKKVTGFYNKSHSLKIINEFKESLVPPYLQNDDLTVNISSNHQNLTIIKLDDTDSNLHTQPLLENPINSKRQIPSELEPVNKKLKKDCTLDLVVKKKKYNLIKLMLWLILKE</sequence>
<organism evidence="2 3">
    <name type="scientific">Brachionus calyciflorus</name>
    <dbReference type="NCBI Taxonomy" id="104777"/>
    <lineage>
        <taxon>Eukaryota</taxon>
        <taxon>Metazoa</taxon>
        <taxon>Spiralia</taxon>
        <taxon>Gnathifera</taxon>
        <taxon>Rotifera</taxon>
        <taxon>Eurotatoria</taxon>
        <taxon>Monogononta</taxon>
        <taxon>Pseudotrocha</taxon>
        <taxon>Ploima</taxon>
        <taxon>Brachionidae</taxon>
        <taxon>Brachionus</taxon>
    </lineage>
</organism>
<dbReference type="AlphaFoldDB" id="A0A813ZT92"/>
<proteinExistence type="predicted"/>
<name>A0A813ZT92_9BILA</name>
<accession>A0A813ZT92</accession>
<evidence type="ECO:0000313" key="2">
    <source>
        <dbReference type="EMBL" id="CAF0902947.1"/>
    </source>
</evidence>
<gene>
    <name evidence="2" type="ORF">OXX778_LOCUS11494</name>
</gene>
<dbReference type="Proteomes" id="UP000663879">
    <property type="component" value="Unassembled WGS sequence"/>
</dbReference>
<keyword evidence="3" id="KW-1185">Reference proteome</keyword>
<protein>
    <submittedName>
        <fullName evidence="2">Uncharacterized protein</fullName>
    </submittedName>
</protein>
<feature type="region of interest" description="Disordered" evidence="1">
    <location>
        <begin position="57"/>
        <end position="78"/>
    </location>
</feature>
<comment type="caution">
    <text evidence="2">The sequence shown here is derived from an EMBL/GenBank/DDBJ whole genome shotgun (WGS) entry which is preliminary data.</text>
</comment>
<evidence type="ECO:0000256" key="1">
    <source>
        <dbReference type="SAM" id="MobiDB-lite"/>
    </source>
</evidence>
<reference evidence="2" key="1">
    <citation type="submission" date="2021-02" db="EMBL/GenBank/DDBJ databases">
        <authorList>
            <person name="Nowell W R."/>
        </authorList>
    </citation>
    <scope>NUCLEOTIDE SEQUENCE</scope>
    <source>
        <strain evidence="2">Ploen Becks lab</strain>
    </source>
</reference>
<dbReference type="EMBL" id="CAJNOC010001955">
    <property type="protein sequence ID" value="CAF0902947.1"/>
    <property type="molecule type" value="Genomic_DNA"/>
</dbReference>